<comment type="caution">
    <text evidence="1">The sequence shown here is derived from an EMBL/GenBank/DDBJ whole genome shotgun (WGS) entry which is preliminary data.</text>
</comment>
<organism evidence="1 2">
    <name type="scientific">Clostridium mobile</name>
    <dbReference type="NCBI Taxonomy" id="2841512"/>
    <lineage>
        <taxon>Bacteria</taxon>
        <taxon>Bacillati</taxon>
        <taxon>Bacillota</taxon>
        <taxon>Clostridia</taxon>
        <taxon>Eubacteriales</taxon>
        <taxon>Clostridiaceae</taxon>
        <taxon>Clostridium</taxon>
    </lineage>
</organism>
<dbReference type="EMBL" id="JAHLQF010000003">
    <property type="protein sequence ID" value="MBU5485372.1"/>
    <property type="molecule type" value="Genomic_DNA"/>
</dbReference>
<reference evidence="1 2" key="1">
    <citation type="submission" date="2021-06" db="EMBL/GenBank/DDBJ databases">
        <authorList>
            <person name="Sun Q."/>
            <person name="Li D."/>
        </authorList>
    </citation>
    <scope>NUCLEOTIDE SEQUENCE [LARGE SCALE GENOMIC DNA]</scope>
    <source>
        <strain evidence="1 2">MSJ-11</strain>
    </source>
</reference>
<protein>
    <submittedName>
        <fullName evidence="1">Hydroxymyristoyl-ACP dehydratase</fullName>
    </submittedName>
</protein>
<keyword evidence="2" id="KW-1185">Reference proteome</keyword>
<gene>
    <name evidence="1" type="ORF">KQI86_13595</name>
</gene>
<sequence length="52" mass="5820">MMNINCSENCIHCKNGNCTLNHVSKISNLISNDYSCAYFVKKGPTKKASHRT</sequence>
<accession>A0ABS6EJI4</accession>
<dbReference type="RefSeq" id="WP_216439921.1">
    <property type="nucleotide sequence ID" value="NZ_JAHLQF010000003.1"/>
</dbReference>
<name>A0ABS6EJI4_9CLOT</name>
<evidence type="ECO:0000313" key="1">
    <source>
        <dbReference type="EMBL" id="MBU5485372.1"/>
    </source>
</evidence>
<evidence type="ECO:0000313" key="2">
    <source>
        <dbReference type="Proteomes" id="UP000726170"/>
    </source>
</evidence>
<proteinExistence type="predicted"/>
<dbReference type="Proteomes" id="UP000726170">
    <property type="component" value="Unassembled WGS sequence"/>
</dbReference>